<evidence type="ECO:0000313" key="1">
    <source>
        <dbReference type="EMBL" id="KHG06540.1"/>
    </source>
</evidence>
<accession>A0A0B0N0J3</accession>
<organism evidence="1 2">
    <name type="scientific">Gossypium arboreum</name>
    <name type="common">Tree cotton</name>
    <name type="synonym">Gossypium nanking</name>
    <dbReference type="NCBI Taxonomy" id="29729"/>
    <lineage>
        <taxon>Eukaryota</taxon>
        <taxon>Viridiplantae</taxon>
        <taxon>Streptophyta</taxon>
        <taxon>Embryophyta</taxon>
        <taxon>Tracheophyta</taxon>
        <taxon>Spermatophyta</taxon>
        <taxon>Magnoliopsida</taxon>
        <taxon>eudicotyledons</taxon>
        <taxon>Gunneridae</taxon>
        <taxon>Pentapetalae</taxon>
        <taxon>rosids</taxon>
        <taxon>malvids</taxon>
        <taxon>Malvales</taxon>
        <taxon>Malvaceae</taxon>
        <taxon>Malvoideae</taxon>
        <taxon>Gossypium</taxon>
    </lineage>
</organism>
<dbReference type="Proteomes" id="UP000032142">
    <property type="component" value="Unassembled WGS sequence"/>
</dbReference>
<dbReference type="EMBL" id="JRRC01454324">
    <property type="protein sequence ID" value="KHG06540.1"/>
    <property type="molecule type" value="Genomic_DNA"/>
</dbReference>
<dbReference type="AlphaFoldDB" id="A0A0B0N0J3"/>
<evidence type="ECO:0000313" key="2">
    <source>
        <dbReference type="Proteomes" id="UP000032142"/>
    </source>
</evidence>
<sequence>MKSIRVLNRESSMRWYLIMF</sequence>
<reference evidence="2" key="1">
    <citation type="submission" date="2014-09" db="EMBL/GenBank/DDBJ databases">
        <authorList>
            <person name="Mudge J."/>
            <person name="Ramaraj T."/>
            <person name="Lindquist I.E."/>
            <person name="Bharti A.K."/>
            <person name="Sundararajan A."/>
            <person name="Cameron C.T."/>
            <person name="Woodward J.E."/>
            <person name="May G.D."/>
            <person name="Brubaker C."/>
            <person name="Broadhvest J."/>
            <person name="Wilkins T.A."/>
        </authorList>
    </citation>
    <scope>NUCLEOTIDE SEQUENCE</scope>
    <source>
        <strain evidence="2">cv. AKA8401</strain>
    </source>
</reference>
<gene>
    <name evidence="1" type="ORF">F383_33062</name>
</gene>
<comment type="caution">
    <text evidence="1">The sequence shown here is derived from an EMBL/GenBank/DDBJ whole genome shotgun (WGS) entry which is preliminary data.</text>
</comment>
<name>A0A0B0N0J3_GOSAR</name>
<keyword evidence="2" id="KW-1185">Reference proteome</keyword>
<protein>
    <submittedName>
        <fullName evidence="1">Uncharacterized protein</fullName>
    </submittedName>
</protein>
<proteinExistence type="predicted"/>